<keyword evidence="1" id="KW-1133">Transmembrane helix</keyword>
<gene>
    <name evidence="2" type="ORF">HELGO_WM13153</name>
</gene>
<feature type="transmembrane region" description="Helical" evidence="1">
    <location>
        <begin position="90"/>
        <end position="110"/>
    </location>
</feature>
<feature type="transmembrane region" description="Helical" evidence="1">
    <location>
        <begin position="122"/>
        <end position="140"/>
    </location>
</feature>
<accession>A0A6S6SJ86</accession>
<sequence length="175" mass="20299">MSTVEIIDYITGNPVLFAFMILLVHSLQRKFYKNIFTAWIFDIFGVFFHEVAHFVVGAILNAKPFAFSVIPQKTQYGYMLGHVQFSNVKWYNAIPTAFAPFLLLILAFYIDKYFFVFFEKNVLSYFLYLFIIVVTITSAIPSSQDFKVARSSFTGIVFYVVLCYIGGYFLIERLL</sequence>
<feature type="transmembrane region" description="Helical" evidence="1">
    <location>
        <begin position="152"/>
        <end position="171"/>
    </location>
</feature>
<protein>
    <submittedName>
        <fullName evidence="2">Uncharacterized protein</fullName>
    </submittedName>
</protein>
<feature type="transmembrane region" description="Helical" evidence="1">
    <location>
        <begin position="36"/>
        <end position="60"/>
    </location>
</feature>
<keyword evidence="1" id="KW-0812">Transmembrane</keyword>
<evidence type="ECO:0000256" key="1">
    <source>
        <dbReference type="SAM" id="Phobius"/>
    </source>
</evidence>
<organism evidence="2">
    <name type="scientific">uncultured Campylobacterales bacterium</name>
    <dbReference type="NCBI Taxonomy" id="352960"/>
    <lineage>
        <taxon>Bacteria</taxon>
        <taxon>Pseudomonadati</taxon>
        <taxon>Campylobacterota</taxon>
        <taxon>Epsilonproteobacteria</taxon>
        <taxon>Campylobacterales</taxon>
        <taxon>environmental samples</taxon>
    </lineage>
</organism>
<feature type="transmembrane region" description="Helical" evidence="1">
    <location>
        <begin position="6"/>
        <end position="24"/>
    </location>
</feature>
<evidence type="ECO:0000313" key="2">
    <source>
        <dbReference type="EMBL" id="CAA6805359.1"/>
    </source>
</evidence>
<name>A0A6S6SJ86_9BACT</name>
<dbReference type="EMBL" id="CACVAW010000018">
    <property type="protein sequence ID" value="CAA6805359.1"/>
    <property type="molecule type" value="Genomic_DNA"/>
</dbReference>
<proteinExistence type="predicted"/>
<reference evidence="2" key="1">
    <citation type="submission" date="2020-01" db="EMBL/GenBank/DDBJ databases">
        <authorList>
            <person name="Meier V. D."/>
            <person name="Meier V D."/>
        </authorList>
    </citation>
    <scope>NUCLEOTIDE SEQUENCE</scope>
    <source>
        <strain evidence="2">HLG_WM_MAG_12</strain>
    </source>
</reference>
<dbReference type="AlphaFoldDB" id="A0A6S6SJ86"/>
<keyword evidence="1" id="KW-0472">Membrane</keyword>